<gene>
    <name evidence="1" type="ORF">J1N35_006098</name>
</gene>
<accession>A0A9D3WFP2</accession>
<dbReference type="Proteomes" id="UP000828251">
    <property type="component" value="Unassembled WGS sequence"/>
</dbReference>
<dbReference type="EMBL" id="JAIQCV010000002">
    <property type="protein sequence ID" value="KAH1122938.1"/>
    <property type="molecule type" value="Genomic_DNA"/>
</dbReference>
<sequence length="129" mass="14916">MTEALTRQLEDFLGQFLDYDTNFRSGFCPVRIRVDPSKIVFRSDVTLRAAVRRRLPLVNRWLREADGSESLLLEKERESRGKIQDNLSDSRDFCRDDLVNLFPNPNLIPLGVGQSENNLVLTSWHNRAP</sequence>
<dbReference type="AlphaFoldDB" id="A0A9D3WFP2"/>
<evidence type="ECO:0000313" key="2">
    <source>
        <dbReference type="Proteomes" id="UP000828251"/>
    </source>
</evidence>
<reference evidence="1 2" key="1">
    <citation type="journal article" date="2021" name="Plant Biotechnol. J.">
        <title>Multi-omics assisted identification of the key and species-specific regulatory components of drought-tolerant mechanisms in Gossypium stocksii.</title>
        <authorList>
            <person name="Yu D."/>
            <person name="Ke L."/>
            <person name="Zhang D."/>
            <person name="Wu Y."/>
            <person name="Sun Y."/>
            <person name="Mei J."/>
            <person name="Sun J."/>
            <person name="Sun Y."/>
        </authorList>
    </citation>
    <scope>NUCLEOTIDE SEQUENCE [LARGE SCALE GENOMIC DNA]</scope>
    <source>
        <strain evidence="2">cv. E1</strain>
        <tissue evidence="1">Leaf</tissue>
    </source>
</reference>
<comment type="caution">
    <text evidence="1">The sequence shown here is derived from an EMBL/GenBank/DDBJ whole genome shotgun (WGS) entry which is preliminary data.</text>
</comment>
<protein>
    <submittedName>
        <fullName evidence="1">Uncharacterized protein</fullName>
    </submittedName>
</protein>
<keyword evidence="2" id="KW-1185">Reference proteome</keyword>
<proteinExistence type="predicted"/>
<evidence type="ECO:0000313" key="1">
    <source>
        <dbReference type="EMBL" id="KAH1122938.1"/>
    </source>
</evidence>
<organism evidence="1 2">
    <name type="scientific">Gossypium stocksii</name>
    <dbReference type="NCBI Taxonomy" id="47602"/>
    <lineage>
        <taxon>Eukaryota</taxon>
        <taxon>Viridiplantae</taxon>
        <taxon>Streptophyta</taxon>
        <taxon>Embryophyta</taxon>
        <taxon>Tracheophyta</taxon>
        <taxon>Spermatophyta</taxon>
        <taxon>Magnoliopsida</taxon>
        <taxon>eudicotyledons</taxon>
        <taxon>Gunneridae</taxon>
        <taxon>Pentapetalae</taxon>
        <taxon>rosids</taxon>
        <taxon>malvids</taxon>
        <taxon>Malvales</taxon>
        <taxon>Malvaceae</taxon>
        <taxon>Malvoideae</taxon>
        <taxon>Gossypium</taxon>
    </lineage>
</organism>
<name>A0A9D3WFP2_9ROSI</name>